<dbReference type="Proteomes" id="UP001165289">
    <property type="component" value="Unassembled WGS sequence"/>
</dbReference>
<dbReference type="SMART" id="SM00365">
    <property type="entry name" value="LRR_SD22"/>
    <property type="match status" value="4"/>
</dbReference>
<keyword evidence="2" id="KW-0677">Repeat</keyword>
<gene>
    <name evidence="3" type="ORF">LOD99_14080</name>
</gene>
<dbReference type="InterPro" id="IPR025875">
    <property type="entry name" value="Leu-rich_rpt_4"/>
</dbReference>
<dbReference type="InterPro" id="IPR050836">
    <property type="entry name" value="SDS22/Internalin_LRR"/>
</dbReference>
<dbReference type="Pfam" id="PF12799">
    <property type="entry name" value="LRR_4"/>
    <property type="match status" value="1"/>
</dbReference>
<proteinExistence type="predicted"/>
<evidence type="ECO:0000313" key="3">
    <source>
        <dbReference type="EMBL" id="KAI6660496.1"/>
    </source>
</evidence>
<dbReference type="PANTHER" id="PTHR46652:SF3">
    <property type="entry name" value="LEUCINE-RICH REPEAT-CONTAINING PROTEIN 9"/>
    <property type="match status" value="1"/>
</dbReference>
<dbReference type="AlphaFoldDB" id="A0AAV7KHC1"/>
<dbReference type="CDD" id="cd21340">
    <property type="entry name" value="PPP1R42"/>
    <property type="match status" value="1"/>
</dbReference>
<dbReference type="Gene3D" id="3.80.10.10">
    <property type="entry name" value="Ribonuclease Inhibitor"/>
    <property type="match status" value="2"/>
</dbReference>
<keyword evidence="1" id="KW-0433">Leucine-rich repeat</keyword>
<organism evidence="3 4">
    <name type="scientific">Oopsacas minuta</name>
    <dbReference type="NCBI Taxonomy" id="111878"/>
    <lineage>
        <taxon>Eukaryota</taxon>
        <taxon>Metazoa</taxon>
        <taxon>Porifera</taxon>
        <taxon>Hexactinellida</taxon>
        <taxon>Hexasterophora</taxon>
        <taxon>Lyssacinosida</taxon>
        <taxon>Leucopsacidae</taxon>
        <taxon>Oopsacas</taxon>
    </lineage>
</organism>
<name>A0AAV7KHC1_9METZ</name>
<evidence type="ECO:0000256" key="1">
    <source>
        <dbReference type="ARBA" id="ARBA00022614"/>
    </source>
</evidence>
<evidence type="ECO:0000313" key="4">
    <source>
        <dbReference type="Proteomes" id="UP001165289"/>
    </source>
</evidence>
<dbReference type="SUPFAM" id="SSF52058">
    <property type="entry name" value="L domain-like"/>
    <property type="match status" value="1"/>
</dbReference>
<dbReference type="InterPro" id="IPR001611">
    <property type="entry name" value="Leu-rich_rpt"/>
</dbReference>
<dbReference type="InterPro" id="IPR032675">
    <property type="entry name" value="LRR_dom_sf"/>
</dbReference>
<protein>
    <submittedName>
        <fullName evidence="3">Protein phosphatase 1 regulatory subunit 42</fullName>
    </submittedName>
</protein>
<accession>A0AAV7KHC1</accession>
<sequence>MNSITPEFLIRCANQYNRKRGETEGEYLCRITHLYCADKNITAIQNISQCGSLIVLYLYDNLINRIENLEFAKFLTHLYLQGNNIAKIENLSALKSLRKLYLGRNCITVVEGLDQLQQLTELHIEYQKLPLGEKLLFDPKSIVALITTLSVLNVAGNRLDYLGNIKLLNRLGSLNASDNQISSILDVCKVISTWGKLTQLQLQGNPVTKKHRYRESLVTSCTSLNTLDGNEISEITRLFLINWKAAKEARMKLTLLRQSKSCNSNIITDVKLPTITAHISLKHTDKQYSSMSKLDEESQEGKFPNIFVPYSPQAAKRISNWTKEQWNKNDTSSSSL</sequence>
<dbReference type="PROSITE" id="PS51450">
    <property type="entry name" value="LRR"/>
    <property type="match status" value="3"/>
</dbReference>
<comment type="caution">
    <text evidence="3">The sequence shown here is derived from an EMBL/GenBank/DDBJ whole genome shotgun (WGS) entry which is preliminary data.</text>
</comment>
<dbReference type="EMBL" id="JAKMXF010000033">
    <property type="protein sequence ID" value="KAI6660496.1"/>
    <property type="molecule type" value="Genomic_DNA"/>
</dbReference>
<keyword evidence="4" id="KW-1185">Reference proteome</keyword>
<evidence type="ECO:0000256" key="2">
    <source>
        <dbReference type="ARBA" id="ARBA00022737"/>
    </source>
</evidence>
<reference evidence="3 4" key="1">
    <citation type="journal article" date="2023" name="BMC Biol.">
        <title>The compact genome of the sponge Oopsacas minuta (Hexactinellida) is lacking key metazoan core genes.</title>
        <authorList>
            <person name="Santini S."/>
            <person name="Schenkelaars Q."/>
            <person name="Jourda C."/>
            <person name="Duchesne M."/>
            <person name="Belahbib H."/>
            <person name="Rocher C."/>
            <person name="Selva M."/>
            <person name="Riesgo A."/>
            <person name="Vervoort M."/>
            <person name="Leys S.P."/>
            <person name="Kodjabachian L."/>
            <person name="Le Bivic A."/>
            <person name="Borchiellini C."/>
            <person name="Claverie J.M."/>
            <person name="Renard E."/>
        </authorList>
    </citation>
    <scope>NUCLEOTIDE SEQUENCE [LARGE SCALE GENOMIC DNA]</scope>
    <source>
        <strain evidence="3">SPO-2</strain>
    </source>
</reference>
<dbReference type="PANTHER" id="PTHR46652">
    <property type="entry name" value="LEUCINE-RICH REPEAT AND IQ DOMAIN-CONTAINING PROTEIN 1-RELATED"/>
    <property type="match status" value="1"/>
</dbReference>